<comment type="subcellular location">
    <subcellularLocation>
        <location evidence="1">Membrane</location>
        <topology evidence="1">Multi-pass membrane protein</topology>
    </subcellularLocation>
</comment>
<reference evidence="7" key="1">
    <citation type="submission" date="2021-01" db="EMBL/GenBank/DDBJ databases">
        <authorList>
            <person name="Li R."/>
            <person name="Bekaert M."/>
        </authorList>
    </citation>
    <scope>NUCLEOTIDE SEQUENCE</scope>
    <source>
        <strain evidence="7">Farmed</strain>
    </source>
</reference>
<evidence type="ECO:0000256" key="1">
    <source>
        <dbReference type="ARBA" id="ARBA00004141"/>
    </source>
</evidence>
<keyword evidence="4 6" id="KW-1133">Transmembrane helix</keyword>
<accession>A0A812E247</accession>
<evidence type="ECO:0000256" key="5">
    <source>
        <dbReference type="ARBA" id="ARBA00023136"/>
    </source>
</evidence>
<proteinExistence type="inferred from homology"/>
<feature type="transmembrane region" description="Helical" evidence="6">
    <location>
        <begin position="83"/>
        <end position="103"/>
    </location>
</feature>
<dbReference type="AlphaFoldDB" id="A0A812E247"/>
<organism evidence="7 8">
    <name type="scientific">Acanthosepion pharaonis</name>
    <name type="common">Pharaoh cuttlefish</name>
    <name type="synonym">Sepia pharaonis</name>
    <dbReference type="NCBI Taxonomy" id="158019"/>
    <lineage>
        <taxon>Eukaryota</taxon>
        <taxon>Metazoa</taxon>
        <taxon>Spiralia</taxon>
        <taxon>Lophotrochozoa</taxon>
        <taxon>Mollusca</taxon>
        <taxon>Cephalopoda</taxon>
        <taxon>Coleoidea</taxon>
        <taxon>Decapodiformes</taxon>
        <taxon>Sepiida</taxon>
        <taxon>Sepiina</taxon>
        <taxon>Sepiidae</taxon>
        <taxon>Acanthosepion</taxon>
    </lineage>
</organism>
<dbReference type="PANTHER" id="PTHR11119">
    <property type="entry name" value="XANTHINE-URACIL / VITAMIN C PERMEASE FAMILY MEMBER"/>
    <property type="match status" value="1"/>
</dbReference>
<name>A0A812E247_ACAPH</name>
<dbReference type="Pfam" id="PF00860">
    <property type="entry name" value="Xan_ur_permease"/>
    <property type="match status" value="1"/>
</dbReference>
<evidence type="ECO:0000313" key="7">
    <source>
        <dbReference type="EMBL" id="CAE1313513.1"/>
    </source>
</evidence>
<evidence type="ECO:0000256" key="3">
    <source>
        <dbReference type="ARBA" id="ARBA00022692"/>
    </source>
</evidence>
<dbReference type="GO" id="GO:0022857">
    <property type="term" value="F:transmembrane transporter activity"/>
    <property type="evidence" value="ECO:0007669"/>
    <property type="project" value="InterPro"/>
</dbReference>
<evidence type="ECO:0000256" key="2">
    <source>
        <dbReference type="ARBA" id="ARBA00008821"/>
    </source>
</evidence>
<protein>
    <submittedName>
        <fullName evidence="7">SLC23A1</fullName>
    </submittedName>
</protein>
<gene>
    <name evidence="7" type="ORF">SPHA_64636</name>
</gene>
<feature type="transmembrane region" description="Helical" evidence="6">
    <location>
        <begin position="109"/>
        <end position="127"/>
    </location>
</feature>
<dbReference type="GO" id="GO:0016020">
    <property type="term" value="C:membrane"/>
    <property type="evidence" value="ECO:0007669"/>
    <property type="project" value="UniProtKB-SubCell"/>
</dbReference>
<dbReference type="InterPro" id="IPR006043">
    <property type="entry name" value="NCS2"/>
</dbReference>
<evidence type="ECO:0000256" key="4">
    <source>
        <dbReference type="ARBA" id="ARBA00022989"/>
    </source>
</evidence>
<sequence>MLNSDYTRQFNVNFSFIFLFFFYLSSLPIMQGASVSFLAPAITLFSLQKWQCPYTKALSLNTTLPDIGSDFHRKIWQLRLREFQGCLMVGSLIQIFIGFSGLMEVFLSFVGPLTIMPTITLIGLSLFEVATDYSAGQWYIALLTTALICIFSQYMKNIDVPCFLYKKGGGCSKIPIALFKMFPVLLAVCISWILCYILTITDVFPKEKGKWGHAARTDLYSDVLYKSAWFRFPYPGQWGVPRVSATGVLGIFAGVFASIIESVGDYYACARMSGAPPPPIHAINRGTINTICTGA</sequence>
<comment type="similarity">
    <text evidence="2">Belongs to the nucleobase:cation symporter-2 (NCS2) (TC 2.A.40) family.</text>
</comment>
<keyword evidence="8" id="KW-1185">Reference proteome</keyword>
<keyword evidence="5 6" id="KW-0472">Membrane</keyword>
<dbReference type="OrthoDB" id="1641903at2759"/>
<evidence type="ECO:0000256" key="6">
    <source>
        <dbReference type="SAM" id="Phobius"/>
    </source>
</evidence>
<feature type="transmembrane region" description="Helical" evidence="6">
    <location>
        <begin position="139"/>
        <end position="156"/>
    </location>
</feature>
<dbReference type="EMBL" id="CAHIKZ030004648">
    <property type="protein sequence ID" value="CAE1313513.1"/>
    <property type="molecule type" value="Genomic_DNA"/>
</dbReference>
<evidence type="ECO:0000313" key="8">
    <source>
        <dbReference type="Proteomes" id="UP000597762"/>
    </source>
</evidence>
<keyword evidence="3 6" id="KW-0812">Transmembrane</keyword>
<feature type="transmembrane region" description="Helical" evidence="6">
    <location>
        <begin position="20"/>
        <end position="47"/>
    </location>
</feature>
<dbReference type="Proteomes" id="UP000597762">
    <property type="component" value="Unassembled WGS sequence"/>
</dbReference>
<feature type="transmembrane region" description="Helical" evidence="6">
    <location>
        <begin position="176"/>
        <end position="198"/>
    </location>
</feature>
<comment type="caution">
    <text evidence="7">The sequence shown here is derived from an EMBL/GenBank/DDBJ whole genome shotgun (WGS) entry which is preliminary data.</text>
</comment>